<name>A0A0E0HJB0_ORYNI</name>
<evidence type="ECO:0000256" key="1">
    <source>
        <dbReference type="ARBA" id="ARBA00005652"/>
    </source>
</evidence>
<evidence type="ECO:0000256" key="2">
    <source>
        <dbReference type="ARBA" id="ARBA00023277"/>
    </source>
</evidence>
<reference evidence="4" key="1">
    <citation type="submission" date="2015-04" db="UniProtKB">
        <authorList>
            <consortium name="EnsemblPlants"/>
        </authorList>
    </citation>
    <scope>IDENTIFICATION</scope>
    <source>
        <strain evidence="4">SL10</strain>
    </source>
</reference>
<reference evidence="4" key="2">
    <citation type="submission" date="2018-04" db="EMBL/GenBank/DDBJ databases">
        <title>OnivRS2 (Oryza nivara Reference Sequence Version 2).</title>
        <authorList>
            <person name="Zhang J."/>
            <person name="Kudrna D."/>
            <person name="Lee S."/>
            <person name="Talag J."/>
            <person name="Rajasekar S."/>
            <person name="Welchert J."/>
            <person name="Hsing Y.-I."/>
            <person name="Wing R.A."/>
        </authorList>
    </citation>
    <scope>NUCLEOTIDE SEQUENCE [LARGE SCALE GENOMIC DNA]</scope>
    <source>
        <strain evidence="4">SL10</strain>
    </source>
</reference>
<comment type="similarity">
    <text evidence="1">Belongs to the glycosyl hydrolase 14 family.</text>
</comment>
<dbReference type="SUPFAM" id="SSF51445">
    <property type="entry name" value="(Trans)glycosidases"/>
    <property type="match status" value="1"/>
</dbReference>
<dbReference type="EnsemblPlants" id="ONIVA05G29980.1">
    <property type="protein sequence ID" value="ONIVA05G29980.1"/>
    <property type="gene ID" value="ONIVA05G29980"/>
</dbReference>
<dbReference type="AlphaFoldDB" id="A0A0E0HJB0"/>
<keyword evidence="2" id="KW-0119">Carbohydrate metabolism</keyword>
<keyword evidence="3" id="KW-0624">Polysaccharide degradation</keyword>
<evidence type="ECO:0000313" key="5">
    <source>
        <dbReference type="Proteomes" id="UP000006591"/>
    </source>
</evidence>
<dbReference type="InterPro" id="IPR017853">
    <property type="entry name" value="GH"/>
</dbReference>
<dbReference type="PANTHER" id="PTHR31352:SF3">
    <property type="entry name" value="INACTIVE BETA-AMYLASE 9"/>
    <property type="match status" value="1"/>
</dbReference>
<dbReference type="GO" id="GO:0016161">
    <property type="term" value="F:beta-amylase activity"/>
    <property type="evidence" value="ECO:0007669"/>
    <property type="project" value="InterPro"/>
</dbReference>
<dbReference type="PANTHER" id="PTHR31352">
    <property type="entry name" value="BETA-AMYLASE 1, CHLOROPLASTIC"/>
    <property type="match status" value="1"/>
</dbReference>
<protein>
    <submittedName>
        <fullName evidence="4">Uncharacterized protein</fullName>
    </submittedName>
</protein>
<dbReference type="HOGENOM" id="CLU_1463506_0_0_1"/>
<sequence length="185" mass="19990">MSTSAPFLFPLTLSLPPSLSSDGVVVRHEGVVNARGKVLVESNSYHPLRHRIADRIVRAASINKHAAHADDQGEDRPPVRCRQRASNAAVALDPTSSLFEAPFADVTVGLGPNGELRYPSGATGGGRVPVLRHKYMLQQLRRHAAEAGDPLWGLSGPRDSPDACGFFNDDGILPTRRPCAKKREK</sequence>
<proteinExistence type="inferred from homology"/>
<dbReference type="Gene3D" id="3.20.20.80">
    <property type="entry name" value="Glycosidases"/>
    <property type="match status" value="1"/>
</dbReference>
<evidence type="ECO:0000256" key="3">
    <source>
        <dbReference type="ARBA" id="ARBA00023326"/>
    </source>
</evidence>
<dbReference type="Gramene" id="ONIVA05G29980.1">
    <property type="protein sequence ID" value="ONIVA05G29980.1"/>
    <property type="gene ID" value="ONIVA05G29980"/>
</dbReference>
<dbReference type="GO" id="GO:0000272">
    <property type="term" value="P:polysaccharide catabolic process"/>
    <property type="evidence" value="ECO:0007669"/>
    <property type="project" value="UniProtKB-KW"/>
</dbReference>
<dbReference type="InterPro" id="IPR001554">
    <property type="entry name" value="Glyco_hydro_14"/>
</dbReference>
<dbReference type="Proteomes" id="UP000006591">
    <property type="component" value="Chromosome 5"/>
</dbReference>
<accession>A0A0E0HJB0</accession>
<organism evidence="4">
    <name type="scientific">Oryza nivara</name>
    <name type="common">Indian wild rice</name>
    <name type="synonym">Oryza sativa f. spontanea</name>
    <dbReference type="NCBI Taxonomy" id="4536"/>
    <lineage>
        <taxon>Eukaryota</taxon>
        <taxon>Viridiplantae</taxon>
        <taxon>Streptophyta</taxon>
        <taxon>Embryophyta</taxon>
        <taxon>Tracheophyta</taxon>
        <taxon>Spermatophyta</taxon>
        <taxon>Magnoliopsida</taxon>
        <taxon>Liliopsida</taxon>
        <taxon>Poales</taxon>
        <taxon>Poaceae</taxon>
        <taxon>BOP clade</taxon>
        <taxon>Oryzoideae</taxon>
        <taxon>Oryzeae</taxon>
        <taxon>Oryzinae</taxon>
        <taxon>Oryza</taxon>
    </lineage>
</organism>
<keyword evidence="5" id="KW-1185">Reference proteome</keyword>
<evidence type="ECO:0000313" key="4">
    <source>
        <dbReference type="EnsemblPlants" id="ONIVA05G29980.1"/>
    </source>
</evidence>